<sequence>MSGDFFTHNDRQPAVRYCKDLTDEEWIDFVALKSAISENPSSVHPEKMEYYTELLIKTNRSVTMATAWRTGSPLSE</sequence>
<evidence type="ECO:0000313" key="2">
    <source>
        <dbReference type="Proteomes" id="UP000502917"/>
    </source>
</evidence>
<gene>
    <name evidence="1" type="ORF">CPYG_00071</name>
</gene>
<reference evidence="1 2" key="1">
    <citation type="submission" date="2010-12" db="EMBL/GenBank/DDBJ databases">
        <title>The Genome Sequence of Cyanophage P-SS1.</title>
        <authorList>
            <consortium name="The Broad Institute Genome Sequencing Platform"/>
            <person name="Henn M.R."/>
            <person name="Sullivan M.S."/>
            <person name="Osburne M.S."/>
            <person name="Levin J."/>
            <person name="Malboeuf C."/>
            <person name="Casali M."/>
            <person name="Russ C."/>
            <person name="Lennon N."/>
            <person name="Chapman S.B."/>
            <person name="Erlich R."/>
            <person name="Young S.K."/>
            <person name="Yandava C."/>
            <person name="Zeng Q."/>
            <person name="Alvarado L."/>
            <person name="Anderson S."/>
            <person name="Berlin A."/>
            <person name="Chen Z."/>
            <person name="Freedman E."/>
            <person name="Gellesch M."/>
            <person name="Goldberg J."/>
            <person name="Green L."/>
            <person name="Griggs A."/>
            <person name="Gujja S."/>
            <person name="Heilman E.R."/>
            <person name="Heiman D."/>
            <person name="Hollinger A."/>
            <person name="Howarth C."/>
            <person name="Larson L."/>
            <person name="Mehta T."/>
            <person name="Pearson M."/>
            <person name="Roberts A."/>
            <person name="Ryan E."/>
            <person name="Saif S."/>
            <person name="Shea T."/>
            <person name="Shenoy N."/>
            <person name="Sisk P."/>
            <person name="Stolte C."/>
            <person name="Sykes S."/>
            <person name="White J."/>
            <person name="Yu Q."/>
            <person name="Coleman M.L."/>
            <person name="Huang K.H."/>
            <person name="Weigele P.R."/>
            <person name="DeFrancesco A.S."/>
            <person name="Kern S.E."/>
            <person name="Thompson L.R."/>
            <person name="Fu R."/>
            <person name="Hombeck B."/>
            <person name="Chisholm S.W."/>
            <person name="Haas B."/>
            <person name="Nusbaum C."/>
            <person name="Birren B."/>
        </authorList>
    </citation>
    <scope>NUCLEOTIDE SEQUENCE [LARGE SCALE GENOMIC DNA]</scope>
    <source>
        <strain evidence="1 2">P-SS1</strain>
    </source>
</reference>
<evidence type="ECO:0000313" key="1">
    <source>
        <dbReference type="EMBL" id="AGF91366.1"/>
    </source>
</evidence>
<organism evidence="1 2">
    <name type="scientific">Cyanophage P-SS1</name>
    <dbReference type="NCBI Taxonomy" id="889957"/>
    <lineage>
        <taxon>Viruses</taxon>
        <taxon>Duplodnaviria</taxon>
        <taxon>Heunggongvirae</taxon>
        <taxon>Uroviricota</taxon>
        <taxon>Caudoviricetes</taxon>
        <taxon>Pantevenvirales</taxon>
        <taxon>Kyanoviridae</taxon>
        <taxon>Ronodorvirus</taxon>
        <taxon>Ronodorvirus ssm4</taxon>
    </lineage>
</organism>
<accession>M1NWV7</accession>
<protein>
    <submittedName>
        <fullName evidence="1">Uncharacterized protein</fullName>
    </submittedName>
</protein>
<dbReference type="Proteomes" id="UP000502917">
    <property type="component" value="Segment"/>
</dbReference>
<dbReference type="EMBL" id="JF974306">
    <property type="protein sequence ID" value="AGF91366.1"/>
    <property type="molecule type" value="Genomic_DNA"/>
</dbReference>
<proteinExistence type="predicted"/>
<name>M1NWV7_9CAUD</name>